<gene>
    <name evidence="6" type="ORF">CLCR_05837</name>
</gene>
<dbReference type="InterPro" id="IPR003953">
    <property type="entry name" value="FAD-dep_OxRdtase_2_FAD-bd"/>
</dbReference>
<organism evidence="6 7">
    <name type="scientific">Cladophialophora carrionii</name>
    <dbReference type="NCBI Taxonomy" id="86049"/>
    <lineage>
        <taxon>Eukaryota</taxon>
        <taxon>Fungi</taxon>
        <taxon>Dikarya</taxon>
        <taxon>Ascomycota</taxon>
        <taxon>Pezizomycotina</taxon>
        <taxon>Eurotiomycetes</taxon>
        <taxon>Chaetothyriomycetidae</taxon>
        <taxon>Chaetothyriales</taxon>
        <taxon>Herpotrichiellaceae</taxon>
        <taxon>Cladophialophora</taxon>
    </lineage>
</organism>
<keyword evidence="4" id="KW-0560">Oxidoreductase</keyword>
<dbReference type="GO" id="GO:0008202">
    <property type="term" value="P:steroid metabolic process"/>
    <property type="evidence" value="ECO:0007669"/>
    <property type="project" value="UniProtKB-ARBA"/>
</dbReference>
<comment type="caution">
    <text evidence="6">The sequence shown here is derived from an EMBL/GenBank/DDBJ whole genome shotgun (WGS) entry which is preliminary data.</text>
</comment>
<evidence type="ECO:0000256" key="3">
    <source>
        <dbReference type="ARBA" id="ARBA00022827"/>
    </source>
</evidence>
<dbReference type="SUPFAM" id="SSF56425">
    <property type="entry name" value="Succinate dehydrogenase/fumarate reductase flavoprotein, catalytic domain"/>
    <property type="match status" value="1"/>
</dbReference>
<dbReference type="GO" id="GO:0016491">
    <property type="term" value="F:oxidoreductase activity"/>
    <property type="evidence" value="ECO:0007669"/>
    <property type="project" value="UniProtKB-KW"/>
</dbReference>
<comment type="cofactor">
    <cofactor evidence="1">
        <name>FAD</name>
        <dbReference type="ChEBI" id="CHEBI:57692"/>
    </cofactor>
</comment>
<evidence type="ECO:0000256" key="1">
    <source>
        <dbReference type="ARBA" id="ARBA00001974"/>
    </source>
</evidence>
<dbReference type="InterPro" id="IPR050315">
    <property type="entry name" value="FAD-oxidoreductase_2"/>
</dbReference>
<sequence>MATDLPPDEYTDIVVVGSGVAGLSAAVEARLKRANVQLFESQGTIGGASMISAGGCCIVDTPLQRRAGIRDTVDGALSEWYALGGPTVDRAWARQYVENSKTFVYDWVEQLGIRWTDLKQPEGNKLPRWHQPEGWGRAVVHALLKRAHGLGVDIRTSSRVRRLLVDNNAVTGVEVEANGKVYKVTSPVVIVCTGGFASNIKQVLEWSPALRMPRRLLGGGGIGAQGDGHAMLQQDADADLCCLDHIWLYPVGTPDPLDSSGTRGIAPRLLRGDIWLNVRGERFHNDALTGPRIGSVALLNQPGQTAWMVFSASEIRYIQLYNNLAYFPPASDGEDLPAKRSFWDDSTYAWRASTVEELAENIGLPKDAVRSAIDTFNADIRAGLSHDSHFGRPLRDATPLERNLAAIQIFPMAQKTFGGVRTDLKCRVVRRSGGCVRGLFAAGEVAGMAGGCINGRAALEGTMFGPSLYSGRVAGMAAASHVTRSPT</sequence>
<dbReference type="Gene3D" id="3.90.700.10">
    <property type="entry name" value="Succinate dehydrogenase/fumarate reductase flavoprotein, catalytic domain"/>
    <property type="match status" value="1"/>
</dbReference>
<dbReference type="Proteomes" id="UP000094526">
    <property type="component" value="Unassembled WGS sequence"/>
</dbReference>
<dbReference type="PANTHER" id="PTHR43400">
    <property type="entry name" value="FUMARATE REDUCTASE"/>
    <property type="match status" value="1"/>
</dbReference>
<keyword evidence="3" id="KW-0274">FAD</keyword>
<dbReference type="InterPro" id="IPR036188">
    <property type="entry name" value="FAD/NAD-bd_sf"/>
</dbReference>
<evidence type="ECO:0000313" key="6">
    <source>
        <dbReference type="EMBL" id="OCT44724.1"/>
    </source>
</evidence>
<evidence type="ECO:0000256" key="2">
    <source>
        <dbReference type="ARBA" id="ARBA00022630"/>
    </source>
</evidence>
<evidence type="ECO:0000256" key="4">
    <source>
        <dbReference type="ARBA" id="ARBA00023002"/>
    </source>
</evidence>
<evidence type="ECO:0000259" key="5">
    <source>
        <dbReference type="Pfam" id="PF00890"/>
    </source>
</evidence>
<dbReference type="Gene3D" id="3.50.50.60">
    <property type="entry name" value="FAD/NAD(P)-binding domain"/>
    <property type="match status" value="1"/>
</dbReference>
<dbReference type="InterPro" id="IPR027477">
    <property type="entry name" value="Succ_DH/fumarate_Rdtase_cat_sf"/>
</dbReference>
<reference evidence="7" key="1">
    <citation type="submission" date="2015-07" db="EMBL/GenBank/DDBJ databases">
        <authorList>
            <person name="Teixeira M.M."/>
            <person name="Souza R.C."/>
            <person name="Almeida L.G."/>
            <person name="Vicente V.A."/>
            <person name="de Hoog S."/>
            <person name="Bocca A.L."/>
            <person name="de Almeida S.R."/>
            <person name="Vasconcelos A.T."/>
            <person name="Felipe M.S."/>
        </authorList>
    </citation>
    <scope>NUCLEOTIDE SEQUENCE [LARGE SCALE GENOMIC DNA]</scope>
    <source>
        <strain evidence="7">KSF</strain>
    </source>
</reference>
<dbReference type="STRING" id="86049.A0A1C1C863"/>
<dbReference type="OrthoDB" id="3345469at2759"/>
<dbReference type="EMBL" id="LGRB01000020">
    <property type="protein sequence ID" value="OCT44724.1"/>
    <property type="molecule type" value="Genomic_DNA"/>
</dbReference>
<dbReference type="PANTHER" id="PTHR43400:SF10">
    <property type="entry name" value="3-OXOSTEROID 1-DEHYDROGENASE"/>
    <property type="match status" value="1"/>
</dbReference>
<proteinExistence type="predicted"/>
<dbReference type="Pfam" id="PF00890">
    <property type="entry name" value="FAD_binding_2"/>
    <property type="match status" value="1"/>
</dbReference>
<evidence type="ECO:0000313" key="7">
    <source>
        <dbReference type="Proteomes" id="UP000094526"/>
    </source>
</evidence>
<protein>
    <submittedName>
        <fullName evidence="6">Fumarate reductase/succinate dehydrogenase flavoprotein domain-containing protein</fullName>
    </submittedName>
</protein>
<dbReference type="AlphaFoldDB" id="A0A1C1C863"/>
<dbReference type="VEuPathDB" id="FungiDB:CLCR_05837"/>
<keyword evidence="7" id="KW-1185">Reference proteome</keyword>
<name>A0A1C1C863_9EURO</name>
<feature type="domain" description="FAD-dependent oxidoreductase 2 FAD-binding" evidence="5">
    <location>
        <begin position="12"/>
        <end position="451"/>
    </location>
</feature>
<dbReference type="SUPFAM" id="SSF51905">
    <property type="entry name" value="FAD/NAD(P)-binding domain"/>
    <property type="match status" value="1"/>
</dbReference>
<keyword evidence="2" id="KW-0285">Flavoprotein</keyword>
<accession>A0A1C1C863</accession>